<protein>
    <recommendedName>
        <fullName evidence="3">Secretion system C-terminal sorting domain-containing protein</fullName>
    </recommendedName>
</protein>
<name>A0A5M8NXV8_9BACT</name>
<evidence type="ECO:0000313" key="1">
    <source>
        <dbReference type="EMBL" id="KAA6300694.1"/>
    </source>
</evidence>
<dbReference type="NCBIfam" id="TIGR04183">
    <property type="entry name" value="Por_Secre_tail"/>
    <property type="match status" value="1"/>
</dbReference>
<reference evidence="1 2" key="1">
    <citation type="submission" date="2019-03" db="EMBL/GenBank/DDBJ databases">
        <title>Single cell metagenomics reveals metabolic interactions within the superorganism composed of flagellate Streblomastix strix and complex community of Bacteroidetes bacteria on its surface.</title>
        <authorList>
            <person name="Treitli S.C."/>
            <person name="Kolisko M."/>
            <person name="Husnik F."/>
            <person name="Keeling P."/>
            <person name="Hampl V."/>
        </authorList>
    </citation>
    <scope>NUCLEOTIDE SEQUENCE [LARGE SCALE GENOMIC DNA]</scope>
    <source>
        <strain evidence="1">St1</strain>
    </source>
</reference>
<evidence type="ECO:0000313" key="2">
    <source>
        <dbReference type="Proteomes" id="UP000324575"/>
    </source>
</evidence>
<dbReference type="EMBL" id="SNRX01000054">
    <property type="protein sequence ID" value="KAA6300694.1"/>
    <property type="molecule type" value="Genomic_DNA"/>
</dbReference>
<evidence type="ECO:0008006" key="3">
    <source>
        <dbReference type="Google" id="ProtNLM"/>
    </source>
</evidence>
<sequence>MAGGGITFDLNISAYNKISVAGTVQIELQDGEARAYLTTDYTPNGGWQTLVFDLPNDWTHLSALLVAPHLVNTSENPLPTNDNENHRISWDNVRVYSNTETALLNILVSENAEIVSTQIYSITGSLVTSFDKNESWKNLPHGIYILQQTDAWGNKTNKKVVY</sequence>
<dbReference type="InterPro" id="IPR026444">
    <property type="entry name" value="Secre_tail"/>
</dbReference>
<organism evidence="1 2">
    <name type="scientific">Candidatus Ordinivivax streblomastigis</name>
    <dbReference type="NCBI Taxonomy" id="2540710"/>
    <lineage>
        <taxon>Bacteria</taxon>
        <taxon>Pseudomonadati</taxon>
        <taxon>Bacteroidota</taxon>
        <taxon>Bacteroidia</taxon>
        <taxon>Bacteroidales</taxon>
        <taxon>Candidatus Ordinivivax</taxon>
    </lineage>
</organism>
<dbReference type="Proteomes" id="UP000324575">
    <property type="component" value="Unassembled WGS sequence"/>
</dbReference>
<proteinExistence type="predicted"/>
<dbReference type="AlphaFoldDB" id="A0A5M8NXV8"/>
<accession>A0A5M8NXV8</accession>
<comment type="caution">
    <text evidence="1">The sequence shown here is derived from an EMBL/GenBank/DDBJ whole genome shotgun (WGS) entry which is preliminary data.</text>
</comment>
<gene>
    <name evidence="1" type="ORF">EZS26_003158</name>
</gene>